<dbReference type="GO" id="GO:0006355">
    <property type="term" value="P:regulation of DNA-templated transcription"/>
    <property type="evidence" value="ECO:0000318"/>
    <property type="project" value="GO_Central"/>
</dbReference>
<dbReference type="PANTHER" id="PTHR12446">
    <property type="entry name" value="TESMIN/TSO1-RELATED"/>
    <property type="match status" value="1"/>
</dbReference>
<reference evidence="7" key="3">
    <citation type="submission" date="2018-08" db="UniProtKB">
        <authorList>
            <consortium name="EnsemblPlants"/>
        </authorList>
    </citation>
    <scope>IDENTIFICATION</scope>
    <source>
        <strain evidence="7">cv. Bd21</strain>
    </source>
</reference>
<evidence type="ECO:0000256" key="4">
    <source>
        <dbReference type="SAM" id="MobiDB-lite"/>
    </source>
</evidence>
<evidence type="ECO:0000256" key="3">
    <source>
        <dbReference type="ARBA" id="ARBA00023242"/>
    </source>
</evidence>
<dbReference type="Pfam" id="PF03638">
    <property type="entry name" value="TCR"/>
    <property type="match status" value="2"/>
</dbReference>
<dbReference type="STRING" id="15368.I1HPC3"/>
<feature type="region of interest" description="Disordered" evidence="4">
    <location>
        <begin position="138"/>
        <end position="168"/>
    </location>
</feature>
<dbReference type="OrthoDB" id="6283463at2759"/>
<dbReference type="InterPro" id="IPR005172">
    <property type="entry name" value="CRC"/>
</dbReference>
<evidence type="ECO:0000313" key="8">
    <source>
        <dbReference type="Proteomes" id="UP000008810"/>
    </source>
</evidence>
<organism evidence="6">
    <name type="scientific">Brachypodium distachyon</name>
    <name type="common">Purple false brome</name>
    <name type="synonym">Trachynia distachya</name>
    <dbReference type="NCBI Taxonomy" id="15368"/>
    <lineage>
        <taxon>Eukaryota</taxon>
        <taxon>Viridiplantae</taxon>
        <taxon>Streptophyta</taxon>
        <taxon>Embryophyta</taxon>
        <taxon>Tracheophyta</taxon>
        <taxon>Spermatophyta</taxon>
        <taxon>Magnoliopsida</taxon>
        <taxon>Liliopsida</taxon>
        <taxon>Poales</taxon>
        <taxon>Poaceae</taxon>
        <taxon>BOP clade</taxon>
        <taxon>Pooideae</taxon>
        <taxon>Stipodae</taxon>
        <taxon>Brachypodieae</taxon>
        <taxon>Brachypodium</taxon>
    </lineage>
</organism>
<dbReference type="InterPro" id="IPR028307">
    <property type="entry name" value="Lin-54_fam"/>
</dbReference>
<keyword evidence="8" id="KW-1185">Reference proteome</keyword>
<keyword evidence="3" id="KW-0539">Nucleus</keyword>
<comment type="subcellular location">
    <subcellularLocation>
        <location evidence="1">Nucleus</location>
    </subcellularLocation>
</comment>
<dbReference type="HOGENOM" id="CLU_1067189_0_0_1"/>
<sequence>MDDRPQCTCEKTACLQRYCHCFEASWYCTDECSCHGCLNTSDNQTEVEEHTDNIMRKKPDAFKPKIADSGGIDDVPAQPHDGAPSSSGVPPARTHVKGCNCRKSGCKKLYCECFKLHVGCTAKCHCVGCANKFGAKAASEGTDNHSPNGTSGGSGGTTAGSNDGASSILGDDMYDLPIEPSLVDDFFATRPDLDPCWSFDLGPIQATGDGGVDVFFDPGDCSQHNVDPQTHEGFMQADEALHNSANSVLQQDPANPDICNVNENGSQIIKINRN</sequence>
<dbReference type="EMBL" id="CM000881">
    <property type="protein sequence ID" value="PNT72378.1"/>
    <property type="molecule type" value="Genomic_DNA"/>
</dbReference>
<evidence type="ECO:0000259" key="5">
    <source>
        <dbReference type="PROSITE" id="PS51634"/>
    </source>
</evidence>
<dbReference type="AlphaFoldDB" id="I1HPC3"/>
<dbReference type="eggNOG" id="KOG1171">
    <property type="taxonomic scope" value="Eukaryota"/>
</dbReference>
<dbReference type="OMA" id="DICNVNE"/>
<evidence type="ECO:0000256" key="2">
    <source>
        <dbReference type="ARBA" id="ARBA00007267"/>
    </source>
</evidence>
<evidence type="ECO:0000313" key="6">
    <source>
        <dbReference type="EMBL" id="PNT72378.1"/>
    </source>
</evidence>
<dbReference type="SMART" id="SM01114">
    <property type="entry name" value="CXC"/>
    <property type="match status" value="2"/>
</dbReference>
<evidence type="ECO:0000313" key="7">
    <source>
        <dbReference type="EnsemblPlants" id="PNT72378"/>
    </source>
</evidence>
<dbReference type="Proteomes" id="UP000008810">
    <property type="component" value="Chromosome 2"/>
</dbReference>
<reference evidence="6 7" key="1">
    <citation type="journal article" date="2010" name="Nature">
        <title>Genome sequencing and analysis of the model grass Brachypodium distachyon.</title>
        <authorList>
            <consortium name="International Brachypodium Initiative"/>
        </authorList>
    </citation>
    <scope>NUCLEOTIDE SEQUENCE [LARGE SCALE GENOMIC DNA]</scope>
    <source>
        <strain evidence="6 7">Bd21</strain>
    </source>
</reference>
<comment type="similarity">
    <text evidence="2">Belongs to the lin-54 family.</text>
</comment>
<dbReference type="PROSITE" id="PS51634">
    <property type="entry name" value="CRC"/>
    <property type="match status" value="1"/>
</dbReference>
<dbReference type="GO" id="GO:0005634">
    <property type="term" value="C:nucleus"/>
    <property type="evidence" value="ECO:0000318"/>
    <property type="project" value="GO_Central"/>
</dbReference>
<evidence type="ECO:0000256" key="1">
    <source>
        <dbReference type="ARBA" id="ARBA00004123"/>
    </source>
</evidence>
<dbReference type="Gramene" id="PNT72378">
    <property type="protein sequence ID" value="PNT72378"/>
    <property type="gene ID" value="BRADI_2g43340v3"/>
</dbReference>
<reference evidence="6" key="2">
    <citation type="submission" date="2017-06" db="EMBL/GenBank/DDBJ databases">
        <title>WGS assembly of Brachypodium distachyon.</title>
        <authorList>
            <consortium name="The International Brachypodium Initiative"/>
            <person name="Lucas S."/>
            <person name="Harmon-Smith M."/>
            <person name="Lail K."/>
            <person name="Tice H."/>
            <person name="Grimwood J."/>
            <person name="Bruce D."/>
            <person name="Barry K."/>
            <person name="Shu S."/>
            <person name="Lindquist E."/>
            <person name="Wang M."/>
            <person name="Pitluck S."/>
            <person name="Vogel J.P."/>
            <person name="Garvin D.F."/>
            <person name="Mockler T.C."/>
            <person name="Schmutz J."/>
            <person name="Rokhsar D."/>
            <person name="Bevan M.W."/>
        </authorList>
    </citation>
    <scope>NUCLEOTIDE SEQUENCE</scope>
    <source>
        <strain evidence="6">Bd21</strain>
    </source>
</reference>
<dbReference type="InParanoid" id="I1HPC3"/>
<dbReference type="EnsemblPlants" id="PNT72378">
    <property type="protein sequence ID" value="PNT72378"/>
    <property type="gene ID" value="BRADI_2g43340v3"/>
</dbReference>
<feature type="domain" description="CRC" evidence="5">
    <location>
        <begin position="3"/>
        <end position="134"/>
    </location>
</feature>
<gene>
    <name evidence="6" type="ORF">BRADI_2g43340v3</name>
</gene>
<accession>I1HPC3</accession>
<dbReference type="PANTHER" id="PTHR12446:SF65">
    <property type="entry name" value="CRC DOMAIN-CONTAINING PROTEIN"/>
    <property type="match status" value="1"/>
</dbReference>
<proteinExistence type="inferred from homology"/>
<feature type="region of interest" description="Disordered" evidence="4">
    <location>
        <begin position="59"/>
        <end position="94"/>
    </location>
</feature>
<name>I1HPC3_BRADI</name>
<protein>
    <recommendedName>
        <fullName evidence="5">CRC domain-containing protein</fullName>
    </recommendedName>
</protein>
<dbReference type="InterPro" id="IPR033467">
    <property type="entry name" value="Tesmin/TSO1-like_CXC"/>
</dbReference>